<gene>
    <name evidence="4" type="ORF">H9Q16_17365</name>
</gene>
<dbReference type="RefSeq" id="WP_191076670.1">
    <property type="nucleotide sequence ID" value="NZ_JACTAG010000002.1"/>
</dbReference>
<name>A0A927HGP4_9RHOB</name>
<dbReference type="GO" id="GO:0005886">
    <property type="term" value="C:plasma membrane"/>
    <property type="evidence" value="ECO:0007669"/>
    <property type="project" value="TreeGrafter"/>
</dbReference>
<dbReference type="PROSITE" id="PS00211">
    <property type="entry name" value="ABC_TRANSPORTER_1"/>
    <property type="match status" value="1"/>
</dbReference>
<dbReference type="InterPro" id="IPR027417">
    <property type="entry name" value="P-loop_NTPase"/>
</dbReference>
<keyword evidence="2 4" id="KW-0067">ATP-binding</keyword>
<reference evidence="4" key="1">
    <citation type="submission" date="2020-08" db="EMBL/GenBank/DDBJ databases">
        <title>Sulfitobacter aestuariivivens sp. nov., isolated from a tidal flat.</title>
        <authorList>
            <person name="Park S."/>
            <person name="Yoon J.-H."/>
        </authorList>
    </citation>
    <scope>NUCLEOTIDE SEQUENCE</scope>
    <source>
        <strain evidence="4">TSTF-M16</strain>
    </source>
</reference>
<evidence type="ECO:0000313" key="4">
    <source>
        <dbReference type="EMBL" id="MBD3665708.1"/>
    </source>
</evidence>
<dbReference type="PANTHER" id="PTHR24220">
    <property type="entry name" value="IMPORT ATP-BINDING PROTEIN"/>
    <property type="match status" value="1"/>
</dbReference>
<dbReference type="GO" id="GO:0005524">
    <property type="term" value="F:ATP binding"/>
    <property type="evidence" value="ECO:0007669"/>
    <property type="project" value="UniProtKB-KW"/>
</dbReference>
<evidence type="ECO:0000313" key="5">
    <source>
        <dbReference type="Proteomes" id="UP000635142"/>
    </source>
</evidence>
<dbReference type="InterPro" id="IPR003593">
    <property type="entry name" value="AAA+_ATPase"/>
</dbReference>
<dbReference type="GO" id="GO:0016887">
    <property type="term" value="F:ATP hydrolysis activity"/>
    <property type="evidence" value="ECO:0007669"/>
    <property type="project" value="InterPro"/>
</dbReference>
<keyword evidence="5" id="KW-1185">Reference proteome</keyword>
<dbReference type="InterPro" id="IPR003439">
    <property type="entry name" value="ABC_transporter-like_ATP-bd"/>
</dbReference>
<dbReference type="InterPro" id="IPR015854">
    <property type="entry name" value="ABC_transpr_LolD-like"/>
</dbReference>
<dbReference type="EMBL" id="JACTAG010000002">
    <property type="protein sequence ID" value="MBD3665708.1"/>
    <property type="molecule type" value="Genomic_DNA"/>
</dbReference>
<sequence>MVNKILPLAVQGLHVRRQGRDILGPLDLTLDATGFTMVIGPNGAGKSTLLKALHGVERVSAGTLTWSAPDDDVHARQSFVFQTPVMLRRTVRENLRYPLSLTGVPKAQIDDRIHHWASLIGLTDHLGQSALRLSGGERQKLSLARALITEPELLFLDEPCTNLDGRATRDIEILLLEAYAKGTRIVMATHDLGQARRLATDALFLVRGALRETGKASTFFEHPQTDELQAFLKGEIVE</sequence>
<accession>A0A927HGP4</accession>
<comment type="caution">
    <text evidence="4">The sequence shown here is derived from an EMBL/GenBank/DDBJ whole genome shotgun (WGS) entry which is preliminary data.</text>
</comment>
<evidence type="ECO:0000256" key="1">
    <source>
        <dbReference type="ARBA" id="ARBA00022741"/>
    </source>
</evidence>
<evidence type="ECO:0000256" key="2">
    <source>
        <dbReference type="ARBA" id="ARBA00022840"/>
    </source>
</evidence>
<organism evidence="4 5">
    <name type="scientific">Sulfitobacter aestuariivivens</name>
    <dbReference type="NCBI Taxonomy" id="2766981"/>
    <lineage>
        <taxon>Bacteria</taxon>
        <taxon>Pseudomonadati</taxon>
        <taxon>Pseudomonadota</taxon>
        <taxon>Alphaproteobacteria</taxon>
        <taxon>Rhodobacterales</taxon>
        <taxon>Roseobacteraceae</taxon>
        <taxon>Sulfitobacter</taxon>
    </lineage>
</organism>
<dbReference type="Gene3D" id="3.40.50.300">
    <property type="entry name" value="P-loop containing nucleotide triphosphate hydrolases"/>
    <property type="match status" value="1"/>
</dbReference>
<dbReference type="PROSITE" id="PS50893">
    <property type="entry name" value="ABC_TRANSPORTER_2"/>
    <property type="match status" value="1"/>
</dbReference>
<dbReference type="Pfam" id="PF00005">
    <property type="entry name" value="ABC_tran"/>
    <property type="match status" value="1"/>
</dbReference>
<protein>
    <submittedName>
        <fullName evidence="4">ATP-binding cassette domain-containing protein</fullName>
    </submittedName>
</protein>
<dbReference type="SUPFAM" id="SSF52540">
    <property type="entry name" value="P-loop containing nucleoside triphosphate hydrolases"/>
    <property type="match status" value="1"/>
</dbReference>
<dbReference type="AlphaFoldDB" id="A0A927HGP4"/>
<evidence type="ECO:0000259" key="3">
    <source>
        <dbReference type="PROSITE" id="PS50893"/>
    </source>
</evidence>
<dbReference type="GO" id="GO:0022857">
    <property type="term" value="F:transmembrane transporter activity"/>
    <property type="evidence" value="ECO:0007669"/>
    <property type="project" value="TreeGrafter"/>
</dbReference>
<dbReference type="SMART" id="SM00382">
    <property type="entry name" value="AAA"/>
    <property type="match status" value="1"/>
</dbReference>
<dbReference type="Proteomes" id="UP000635142">
    <property type="component" value="Unassembled WGS sequence"/>
</dbReference>
<keyword evidence="1" id="KW-0547">Nucleotide-binding</keyword>
<proteinExistence type="predicted"/>
<dbReference type="PANTHER" id="PTHR24220:SF690">
    <property type="entry name" value="ABC TRANSPORTER, ATP-BINDING PROTEIN"/>
    <property type="match status" value="1"/>
</dbReference>
<dbReference type="InterPro" id="IPR017871">
    <property type="entry name" value="ABC_transporter-like_CS"/>
</dbReference>
<feature type="domain" description="ABC transporter" evidence="3">
    <location>
        <begin position="8"/>
        <end position="232"/>
    </location>
</feature>